<name>H6QRX7_PUCGT</name>
<evidence type="ECO:0000313" key="2">
    <source>
        <dbReference type="EMBL" id="EHS63461.1"/>
    </source>
</evidence>
<reference evidence="3" key="1">
    <citation type="journal article" date="2011" name="Proc. Natl. Acad. Sci. U.S.A.">
        <title>Obligate biotrophy features unraveled by the genomic analysis of rust fungi.</title>
        <authorList>
            <person name="Duplessis S."/>
            <person name="Cuomo C.A."/>
            <person name="Lin Y.-C."/>
            <person name="Aerts A."/>
            <person name="Tisserant E."/>
            <person name="Veneault-Fourrey C."/>
            <person name="Joly D.L."/>
            <person name="Hacquard S."/>
            <person name="Amselem J."/>
            <person name="Cantarel B.L."/>
            <person name="Chiu R."/>
            <person name="Coutinho P.M."/>
            <person name="Feau N."/>
            <person name="Field M."/>
            <person name="Frey P."/>
            <person name="Gelhaye E."/>
            <person name="Goldberg J."/>
            <person name="Grabherr M.G."/>
            <person name="Kodira C.D."/>
            <person name="Kohler A."/>
            <person name="Kuees U."/>
            <person name="Lindquist E.A."/>
            <person name="Lucas S.M."/>
            <person name="Mago R."/>
            <person name="Mauceli E."/>
            <person name="Morin E."/>
            <person name="Murat C."/>
            <person name="Pangilinan J.L."/>
            <person name="Park R."/>
            <person name="Pearson M."/>
            <person name="Quesneville H."/>
            <person name="Rouhier N."/>
            <person name="Sakthikumar S."/>
            <person name="Salamov A.A."/>
            <person name="Schmutz J."/>
            <person name="Selles B."/>
            <person name="Shapiro H."/>
            <person name="Tanguay P."/>
            <person name="Tuskan G.A."/>
            <person name="Henrissat B."/>
            <person name="Van de Peer Y."/>
            <person name="Rouze P."/>
            <person name="Ellis J.G."/>
            <person name="Dodds P.N."/>
            <person name="Schein J.E."/>
            <person name="Zhong S."/>
            <person name="Hamelin R.C."/>
            <person name="Grigoriev I.V."/>
            <person name="Szabo L.J."/>
            <person name="Martin F."/>
        </authorList>
    </citation>
    <scope>NUCLEOTIDE SEQUENCE [LARGE SCALE GENOMIC DNA]</scope>
    <source>
        <strain evidence="3">CRL 75-36-700-3 / race SCCL</strain>
    </source>
</reference>
<dbReference type="InParanoid" id="H6QRX7"/>
<dbReference type="Proteomes" id="UP000008783">
    <property type="component" value="Unassembled WGS sequence"/>
</dbReference>
<dbReference type="RefSeq" id="XP_003889746.1">
    <property type="nucleotide sequence ID" value="XM_003889697.1"/>
</dbReference>
<protein>
    <submittedName>
        <fullName evidence="2">Uncharacterized protein</fullName>
    </submittedName>
</protein>
<dbReference type="AlphaFoldDB" id="H6QRX7"/>
<proteinExistence type="predicted"/>
<sequence length="49" mass="4914">MAVVTGVGGFVAYHATRALINLAHGDSDIGKTSQQASPGADNGINTSKD</sequence>
<dbReference type="KEGG" id="pgr:PGTG_21592"/>
<dbReference type="EMBL" id="DS178287">
    <property type="protein sequence ID" value="EHS63461.1"/>
    <property type="molecule type" value="Genomic_DNA"/>
</dbReference>
<dbReference type="GeneID" id="13543109"/>
<dbReference type="HOGENOM" id="CLU_3143670_0_0_1"/>
<feature type="region of interest" description="Disordered" evidence="1">
    <location>
        <begin position="27"/>
        <end position="49"/>
    </location>
</feature>
<organism evidence="2 3">
    <name type="scientific">Puccinia graminis f. sp. tritici (strain CRL 75-36-700-3 / race SCCL)</name>
    <name type="common">Black stem rust fungus</name>
    <dbReference type="NCBI Taxonomy" id="418459"/>
    <lineage>
        <taxon>Eukaryota</taxon>
        <taxon>Fungi</taxon>
        <taxon>Dikarya</taxon>
        <taxon>Basidiomycota</taxon>
        <taxon>Pucciniomycotina</taxon>
        <taxon>Pucciniomycetes</taxon>
        <taxon>Pucciniales</taxon>
        <taxon>Pucciniaceae</taxon>
        <taxon>Puccinia</taxon>
    </lineage>
</organism>
<accession>H6QRX7</accession>
<evidence type="ECO:0000256" key="1">
    <source>
        <dbReference type="SAM" id="MobiDB-lite"/>
    </source>
</evidence>
<feature type="compositionally biased region" description="Polar residues" evidence="1">
    <location>
        <begin position="30"/>
        <end position="49"/>
    </location>
</feature>
<evidence type="ECO:0000313" key="3">
    <source>
        <dbReference type="Proteomes" id="UP000008783"/>
    </source>
</evidence>
<dbReference type="VEuPathDB" id="FungiDB:PGTG_21592"/>
<gene>
    <name evidence="2" type="ORF">PGTG_21592</name>
</gene>
<keyword evidence="3" id="KW-1185">Reference proteome</keyword>